<gene>
    <name evidence="1" type="ORF">G4223_07640</name>
</gene>
<name>A0A7C9QTX0_9PROT</name>
<protein>
    <submittedName>
        <fullName evidence="1">Uncharacterized protein</fullName>
    </submittedName>
</protein>
<reference evidence="1 2" key="1">
    <citation type="submission" date="2020-02" db="EMBL/GenBank/DDBJ databases">
        <authorList>
            <person name="Dziuba M."/>
            <person name="Kuznetsov B."/>
            <person name="Mardanov A."/>
            <person name="Ravin N."/>
            <person name="Grouzdev D."/>
        </authorList>
    </citation>
    <scope>NUCLEOTIDE SEQUENCE [LARGE SCALE GENOMIC DNA]</scope>
    <source>
        <strain evidence="1 2">SpK</strain>
    </source>
</reference>
<accession>A0A7C9QTX0</accession>
<dbReference type="RefSeq" id="WP_163677301.1">
    <property type="nucleotide sequence ID" value="NZ_JAAIYP010000034.1"/>
</dbReference>
<comment type="caution">
    <text evidence="1">The sequence shown here is derived from an EMBL/GenBank/DDBJ whole genome shotgun (WGS) entry which is preliminary data.</text>
</comment>
<sequence>MELPPEKPGDVRLEVDPNVTPRWAEVINLADVRVQFGRPRYPGGRVCDHRSMFYNVEDRRVWCRDCEKTIDGFDAFLVLVKHFAAMERAARHKLDQAAAAEKAHLGRRAAKELDHAWSGRQMAVACPHCRGGLLPEDFTERGISATSREIELARRNRGDKNDSTR</sequence>
<evidence type="ECO:0000313" key="1">
    <source>
        <dbReference type="EMBL" id="NFV79979.1"/>
    </source>
</evidence>
<organism evidence="1 2">
    <name type="scientific">Magnetospirillum aberrantis SpK</name>
    <dbReference type="NCBI Taxonomy" id="908842"/>
    <lineage>
        <taxon>Bacteria</taxon>
        <taxon>Pseudomonadati</taxon>
        <taxon>Pseudomonadota</taxon>
        <taxon>Alphaproteobacteria</taxon>
        <taxon>Rhodospirillales</taxon>
        <taxon>Rhodospirillaceae</taxon>
        <taxon>Magnetospirillum</taxon>
    </lineage>
</organism>
<dbReference type="EMBL" id="JAAIYP010000034">
    <property type="protein sequence ID" value="NFV79979.1"/>
    <property type="molecule type" value="Genomic_DNA"/>
</dbReference>
<keyword evidence="2" id="KW-1185">Reference proteome</keyword>
<dbReference type="AlphaFoldDB" id="A0A7C9QTX0"/>
<proteinExistence type="predicted"/>
<dbReference type="Proteomes" id="UP000480684">
    <property type="component" value="Unassembled WGS sequence"/>
</dbReference>
<evidence type="ECO:0000313" key="2">
    <source>
        <dbReference type="Proteomes" id="UP000480684"/>
    </source>
</evidence>